<dbReference type="SUPFAM" id="SSF56349">
    <property type="entry name" value="DNA breaking-rejoining enzymes"/>
    <property type="match status" value="1"/>
</dbReference>
<dbReference type="OrthoDB" id="9801717at2"/>
<dbReference type="Proteomes" id="UP000282076">
    <property type="component" value="Unassembled WGS sequence"/>
</dbReference>
<dbReference type="InterPro" id="IPR050090">
    <property type="entry name" value="Tyrosine_recombinase_XerCD"/>
</dbReference>
<dbReference type="PANTHER" id="PTHR30349">
    <property type="entry name" value="PHAGE INTEGRASE-RELATED"/>
    <property type="match status" value="1"/>
</dbReference>
<comment type="similarity">
    <text evidence="1">Belongs to the 'phage' integrase family.</text>
</comment>
<sequence>MLVYQLKLRGYSPRTIKAYCGHVSRLYRYYREHPELSVLDIVSQFSYFLLSRKLSHDYVNQAISGVKFYLEEVCDSLEGSYSYVRPKKEKKLPNVLGKREVMKLLSFIQNRKHQAIFYLIYSSGLRVGEVVRLRLGDIDRERKTLHIRQGKGRKDRLTVLSDLALTVIQSYIEDSRPEGWLFPGQQPGSHLTERTVQKVFEQALKAASINKEVSVHALRHSFATHLLEDGIDIRYIQEFLGHKSTRTTEIYTHVAVKDVRRIMSPLDRIVESSQD</sequence>
<keyword evidence="7" id="KW-1185">Reference proteome</keyword>
<feature type="domain" description="Tyr recombinase" evidence="5">
    <location>
        <begin position="91"/>
        <end position="264"/>
    </location>
</feature>
<dbReference type="Gene3D" id="1.10.150.130">
    <property type="match status" value="1"/>
</dbReference>
<protein>
    <submittedName>
        <fullName evidence="6">Integrase</fullName>
    </submittedName>
</protein>
<evidence type="ECO:0000256" key="2">
    <source>
        <dbReference type="ARBA" id="ARBA00022908"/>
    </source>
</evidence>
<dbReference type="InterPro" id="IPR011010">
    <property type="entry name" value="DNA_brk_join_enz"/>
</dbReference>
<evidence type="ECO:0000259" key="5">
    <source>
        <dbReference type="PROSITE" id="PS51898"/>
    </source>
</evidence>
<dbReference type="Pfam" id="PF13495">
    <property type="entry name" value="Phage_int_SAM_4"/>
    <property type="match status" value="1"/>
</dbReference>
<evidence type="ECO:0000313" key="7">
    <source>
        <dbReference type="Proteomes" id="UP000282076"/>
    </source>
</evidence>
<accession>A0A494Y075</accession>
<gene>
    <name evidence="6" type="ORF">D7Z26_10215</name>
</gene>
<proteinExistence type="inferred from homology"/>
<dbReference type="InterPro" id="IPR002104">
    <property type="entry name" value="Integrase_catalytic"/>
</dbReference>
<dbReference type="InterPro" id="IPR010998">
    <property type="entry name" value="Integrase_recombinase_N"/>
</dbReference>
<dbReference type="GO" id="GO:0006310">
    <property type="term" value="P:DNA recombination"/>
    <property type="evidence" value="ECO:0007669"/>
    <property type="project" value="UniProtKB-KW"/>
</dbReference>
<dbReference type="AlphaFoldDB" id="A0A494Y075"/>
<keyword evidence="4" id="KW-0233">DNA recombination</keyword>
<keyword evidence="3" id="KW-0238">DNA-binding</keyword>
<dbReference type="GO" id="GO:0015074">
    <property type="term" value="P:DNA integration"/>
    <property type="evidence" value="ECO:0007669"/>
    <property type="project" value="UniProtKB-KW"/>
</dbReference>
<dbReference type="InterPro" id="IPR004107">
    <property type="entry name" value="Integrase_SAM-like_N"/>
</dbReference>
<comment type="caution">
    <text evidence="6">The sequence shown here is derived from an EMBL/GenBank/DDBJ whole genome shotgun (WGS) entry which is preliminary data.</text>
</comment>
<reference evidence="6 7" key="1">
    <citation type="submission" date="2018-10" db="EMBL/GenBank/DDBJ databases">
        <title>Cohnella sp. M2MS4P-1, whole genome shotgun sequence.</title>
        <authorList>
            <person name="Tuo L."/>
        </authorList>
    </citation>
    <scope>NUCLEOTIDE SEQUENCE [LARGE SCALE GENOMIC DNA]</scope>
    <source>
        <strain evidence="6 7">M2MS4P-1</strain>
    </source>
</reference>
<dbReference type="Gene3D" id="1.10.443.10">
    <property type="entry name" value="Intergrase catalytic core"/>
    <property type="match status" value="1"/>
</dbReference>
<evidence type="ECO:0000256" key="4">
    <source>
        <dbReference type="ARBA" id="ARBA00023172"/>
    </source>
</evidence>
<dbReference type="Pfam" id="PF00589">
    <property type="entry name" value="Phage_integrase"/>
    <property type="match status" value="1"/>
</dbReference>
<evidence type="ECO:0000313" key="6">
    <source>
        <dbReference type="EMBL" id="RKP55649.1"/>
    </source>
</evidence>
<organism evidence="6 7">
    <name type="scientific">Cohnella endophytica</name>
    <dbReference type="NCBI Taxonomy" id="2419778"/>
    <lineage>
        <taxon>Bacteria</taxon>
        <taxon>Bacillati</taxon>
        <taxon>Bacillota</taxon>
        <taxon>Bacilli</taxon>
        <taxon>Bacillales</taxon>
        <taxon>Paenibacillaceae</taxon>
        <taxon>Cohnella</taxon>
    </lineage>
</organism>
<dbReference type="PROSITE" id="PS51898">
    <property type="entry name" value="TYR_RECOMBINASE"/>
    <property type="match status" value="1"/>
</dbReference>
<keyword evidence="2" id="KW-0229">DNA integration</keyword>
<evidence type="ECO:0000256" key="3">
    <source>
        <dbReference type="ARBA" id="ARBA00023125"/>
    </source>
</evidence>
<dbReference type="PANTHER" id="PTHR30349:SF64">
    <property type="entry name" value="PROPHAGE INTEGRASE INTD-RELATED"/>
    <property type="match status" value="1"/>
</dbReference>
<dbReference type="InterPro" id="IPR013762">
    <property type="entry name" value="Integrase-like_cat_sf"/>
</dbReference>
<dbReference type="GO" id="GO:0003677">
    <property type="term" value="F:DNA binding"/>
    <property type="evidence" value="ECO:0007669"/>
    <property type="project" value="UniProtKB-KW"/>
</dbReference>
<dbReference type="EMBL" id="RBZM01000004">
    <property type="protein sequence ID" value="RKP55649.1"/>
    <property type="molecule type" value="Genomic_DNA"/>
</dbReference>
<evidence type="ECO:0000256" key="1">
    <source>
        <dbReference type="ARBA" id="ARBA00008857"/>
    </source>
</evidence>
<name>A0A494Y075_9BACL</name>